<protein>
    <recommendedName>
        <fullName evidence="3">Vacuolar protein sorting-associated protein 52 homolog</fullName>
    </recommendedName>
</protein>
<evidence type="ECO:0000256" key="1">
    <source>
        <dbReference type="ARBA" id="ARBA00004601"/>
    </source>
</evidence>
<feature type="domain" description="Vps52 coiled-coil" evidence="7">
    <location>
        <begin position="53"/>
        <end position="225"/>
    </location>
</feature>
<accession>A0A067R630</accession>
<dbReference type="GO" id="GO:0019905">
    <property type="term" value="F:syntaxin binding"/>
    <property type="evidence" value="ECO:0007669"/>
    <property type="project" value="TreeGrafter"/>
</dbReference>
<dbReference type="EMBL" id="KK852678">
    <property type="protein sequence ID" value="KDR18670.1"/>
    <property type="molecule type" value="Genomic_DNA"/>
</dbReference>
<keyword evidence="5" id="KW-0653">Protein transport</keyword>
<dbReference type="GO" id="GO:0042147">
    <property type="term" value="P:retrograde transport, endosome to Golgi"/>
    <property type="evidence" value="ECO:0007669"/>
    <property type="project" value="TreeGrafter"/>
</dbReference>
<keyword evidence="6" id="KW-0333">Golgi apparatus</keyword>
<dbReference type="STRING" id="136037.A0A067R630"/>
<dbReference type="eggNOG" id="KOG1961">
    <property type="taxonomic scope" value="Eukaryota"/>
</dbReference>
<dbReference type="GO" id="GO:0000938">
    <property type="term" value="C:GARP complex"/>
    <property type="evidence" value="ECO:0007669"/>
    <property type="project" value="TreeGrafter"/>
</dbReference>
<sequence>MEANSECLEATQFQSNMDDDVVREVLKTGTDLRQYSRQIEKELKDVENKSIKDYIKESQNIASLHNQIAACDSILERMESMLLNFKTDLGSISSEILNLQRKSVSMSQQLHNRQAVHGQLSQFVDDMAVNENLISGILDVPVMEKEFLTQLEILNHKINFVKEQSFKGTKACDDVKDVVDKLKIKAVTKIRAYLMEQVYKFRKPMTNYQVPQNTLLKYKFFFEFVLSNERNVAQEVCNEYVDTMSKIYFSYFKSYSSRLSKLCYEEAATKDDLMGIEDMGASRGGGLFYKTPLKHKSTVFTIGSRGDVLSAQLEAPIIVPHAAHKIEQRYPFEALFRSEQYALVDNACREYLFLSEFFMVRGLEAQKLFSKILSKTLNLLLKNLETFVQDCYDAIALFLCVHLILRYQLMCHKRAVPALDSYWDTLQALIWPRFEYIFRLNIQSVKDCDPTKFSKEMRPHYITRRYAEFSAALVGISESFPSELVNRLLAELQEEVECFILRMAAVFPQRKEQLIFLINNYDMVLGILMERTRDNSKEAENFREQLNTRSAEYVEEILSPHFGGILHFVKEGEALVEKGQTDELKRLERKALGLVQSFSAGWKRSLAELNREILSSFPSLVTGSTLLQLALTQLVQYYHRFHKLLPPNARSQLTNIHHIMVELKKYKTNF</sequence>
<dbReference type="Proteomes" id="UP000027135">
    <property type="component" value="Unassembled WGS sequence"/>
</dbReference>
<evidence type="ECO:0000256" key="6">
    <source>
        <dbReference type="ARBA" id="ARBA00023034"/>
    </source>
</evidence>
<evidence type="ECO:0000256" key="4">
    <source>
        <dbReference type="ARBA" id="ARBA00022448"/>
    </source>
</evidence>
<name>A0A067R630_ZOONE</name>
<dbReference type="InterPro" id="IPR048319">
    <property type="entry name" value="Vps52_CC"/>
</dbReference>
<evidence type="ECO:0000313" key="10">
    <source>
        <dbReference type="Proteomes" id="UP000027135"/>
    </source>
</evidence>
<dbReference type="GO" id="GO:0005829">
    <property type="term" value="C:cytosol"/>
    <property type="evidence" value="ECO:0007669"/>
    <property type="project" value="GOC"/>
</dbReference>
<comment type="similarity">
    <text evidence="2">Belongs to the VPS52 family.</text>
</comment>
<dbReference type="GO" id="GO:0006896">
    <property type="term" value="P:Golgi to vacuole transport"/>
    <property type="evidence" value="ECO:0007669"/>
    <property type="project" value="TreeGrafter"/>
</dbReference>
<dbReference type="InParanoid" id="A0A067R630"/>
<evidence type="ECO:0000259" key="8">
    <source>
        <dbReference type="Pfam" id="PF20655"/>
    </source>
</evidence>
<dbReference type="GO" id="GO:0015031">
    <property type="term" value="P:protein transport"/>
    <property type="evidence" value="ECO:0007669"/>
    <property type="project" value="UniProtKB-KW"/>
</dbReference>
<evidence type="ECO:0000256" key="2">
    <source>
        <dbReference type="ARBA" id="ARBA00008180"/>
    </source>
</evidence>
<keyword evidence="10" id="KW-1185">Reference proteome</keyword>
<reference evidence="9 10" key="1">
    <citation type="journal article" date="2014" name="Nat. Commun.">
        <title>Molecular traces of alternative social organization in a termite genome.</title>
        <authorList>
            <person name="Terrapon N."/>
            <person name="Li C."/>
            <person name="Robertson H.M."/>
            <person name="Ji L."/>
            <person name="Meng X."/>
            <person name="Booth W."/>
            <person name="Chen Z."/>
            <person name="Childers C.P."/>
            <person name="Glastad K.M."/>
            <person name="Gokhale K."/>
            <person name="Gowin J."/>
            <person name="Gronenberg W."/>
            <person name="Hermansen R.A."/>
            <person name="Hu H."/>
            <person name="Hunt B.G."/>
            <person name="Huylmans A.K."/>
            <person name="Khalil S.M."/>
            <person name="Mitchell R.D."/>
            <person name="Munoz-Torres M.C."/>
            <person name="Mustard J.A."/>
            <person name="Pan H."/>
            <person name="Reese J.T."/>
            <person name="Scharf M.E."/>
            <person name="Sun F."/>
            <person name="Vogel H."/>
            <person name="Xiao J."/>
            <person name="Yang W."/>
            <person name="Yang Z."/>
            <person name="Yang Z."/>
            <person name="Zhou J."/>
            <person name="Zhu J."/>
            <person name="Brent C.S."/>
            <person name="Elsik C.G."/>
            <person name="Goodisman M.A."/>
            <person name="Liberles D.A."/>
            <person name="Roe R.M."/>
            <person name="Vargo E.L."/>
            <person name="Vilcinskas A."/>
            <person name="Wang J."/>
            <person name="Bornberg-Bauer E."/>
            <person name="Korb J."/>
            <person name="Zhang G."/>
            <person name="Liebig J."/>
        </authorList>
    </citation>
    <scope>NUCLEOTIDE SEQUENCE [LARGE SCALE GENOMIC DNA]</scope>
    <source>
        <tissue evidence="9">Whole organism</tissue>
    </source>
</reference>
<organism evidence="9 10">
    <name type="scientific">Zootermopsis nevadensis</name>
    <name type="common">Dampwood termite</name>
    <dbReference type="NCBI Taxonomy" id="136037"/>
    <lineage>
        <taxon>Eukaryota</taxon>
        <taxon>Metazoa</taxon>
        <taxon>Ecdysozoa</taxon>
        <taxon>Arthropoda</taxon>
        <taxon>Hexapoda</taxon>
        <taxon>Insecta</taxon>
        <taxon>Pterygota</taxon>
        <taxon>Neoptera</taxon>
        <taxon>Polyneoptera</taxon>
        <taxon>Dictyoptera</taxon>
        <taxon>Blattodea</taxon>
        <taxon>Blattoidea</taxon>
        <taxon>Termitoidae</taxon>
        <taxon>Termopsidae</taxon>
        <taxon>Zootermopsis</taxon>
    </lineage>
</organism>
<feature type="domain" description="Vps52 C-terminal" evidence="8">
    <location>
        <begin position="242"/>
        <end position="554"/>
    </location>
</feature>
<dbReference type="GO" id="GO:0032456">
    <property type="term" value="P:endocytic recycling"/>
    <property type="evidence" value="ECO:0007669"/>
    <property type="project" value="TreeGrafter"/>
</dbReference>
<dbReference type="Pfam" id="PF20655">
    <property type="entry name" value="Vps52_C"/>
    <property type="match status" value="1"/>
</dbReference>
<dbReference type="OrthoDB" id="19482at2759"/>
<evidence type="ECO:0000313" key="9">
    <source>
        <dbReference type="EMBL" id="KDR18670.1"/>
    </source>
</evidence>
<dbReference type="OMA" id="IHVVMVE"/>
<comment type="subcellular location">
    <subcellularLocation>
        <location evidence="1">Golgi apparatus</location>
        <location evidence="1">trans-Golgi network</location>
    </subcellularLocation>
</comment>
<dbReference type="InterPro" id="IPR048361">
    <property type="entry name" value="Vps52_C"/>
</dbReference>
<dbReference type="InterPro" id="IPR007258">
    <property type="entry name" value="Vps52"/>
</dbReference>
<dbReference type="GO" id="GO:0007041">
    <property type="term" value="P:lysosomal transport"/>
    <property type="evidence" value="ECO:0007669"/>
    <property type="project" value="TreeGrafter"/>
</dbReference>
<dbReference type="AlphaFoldDB" id="A0A067R630"/>
<dbReference type="Pfam" id="PF04129">
    <property type="entry name" value="Vps52_CC"/>
    <property type="match status" value="1"/>
</dbReference>
<proteinExistence type="inferred from homology"/>
<dbReference type="FunCoup" id="A0A067R630">
    <property type="interactions" value="1897"/>
</dbReference>
<dbReference type="PANTHER" id="PTHR14190">
    <property type="entry name" value="SUPPRESSOR OF ACTIN MUTATIONS 2/VACUOLAR PROTEIN SORTING 52"/>
    <property type="match status" value="1"/>
</dbReference>
<keyword evidence="4" id="KW-0813">Transport</keyword>
<evidence type="ECO:0000256" key="5">
    <source>
        <dbReference type="ARBA" id="ARBA00022927"/>
    </source>
</evidence>
<evidence type="ECO:0000259" key="7">
    <source>
        <dbReference type="Pfam" id="PF04129"/>
    </source>
</evidence>
<evidence type="ECO:0000256" key="3">
    <source>
        <dbReference type="ARBA" id="ARBA00017083"/>
    </source>
</evidence>
<gene>
    <name evidence="9" type="ORF">L798_07521</name>
</gene>
<dbReference type="PANTHER" id="PTHR14190:SF7">
    <property type="entry name" value="VACUOLAR PROTEIN SORTING-ASSOCIATED PROTEIN 52 HOMOLOG"/>
    <property type="match status" value="1"/>
</dbReference>